<evidence type="ECO:0000259" key="1">
    <source>
        <dbReference type="PROSITE" id="PS50878"/>
    </source>
</evidence>
<organism evidence="2 3">
    <name type="scientific">Lactuca sativa</name>
    <name type="common">Garden lettuce</name>
    <dbReference type="NCBI Taxonomy" id="4236"/>
    <lineage>
        <taxon>Eukaryota</taxon>
        <taxon>Viridiplantae</taxon>
        <taxon>Streptophyta</taxon>
        <taxon>Embryophyta</taxon>
        <taxon>Tracheophyta</taxon>
        <taxon>Spermatophyta</taxon>
        <taxon>Magnoliopsida</taxon>
        <taxon>eudicotyledons</taxon>
        <taxon>Gunneridae</taxon>
        <taxon>Pentapetalae</taxon>
        <taxon>asterids</taxon>
        <taxon>campanulids</taxon>
        <taxon>Asterales</taxon>
        <taxon>Asteraceae</taxon>
        <taxon>Cichorioideae</taxon>
        <taxon>Cichorieae</taxon>
        <taxon>Lactucinae</taxon>
        <taxon>Lactuca</taxon>
    </lineage>
</organism>
<dbReference type="PANTHER" id="PTHR33116:SF79">
    <property type="entry name" value="REVERSE TRANSCRIPTASE DOMAIN, ZINC FINGER, CCHC-TYPE-RELATED"/>
    <property type="match status" value="1"/>
</dbReference>
<dbReference type="EMBL" id="NBSK02000004">
    <property type="protein sequence ID" value="KAJ0214062.1"/>
    <property type="molecule type" value="Genomic_DNA"/>
</dbReference>
<proteinExistence type="predicted"/>
<gene>
    <name evidence="2" type="ORF">LSAT_V11C400160070</name>
</gene>
<dbReference type="InterPro" id="IPR043502">
    <property type="entry name" value="DNA/RNA_pol_sf"/>
</dbReference>
<dbReference type="InterPro" id="IPR000477">
    <property type="entry name" value="RT_dom"/>
</dbReference>
<protein>
    <recommendedName>
        <fullName evidence="1">Reverse transcriptase domain-containing protein</fullName>
    </recommendedName>
</protein>
<evidence type="ECO:0000313" key="3">
    <source>
        <dbReference type="Proteomes" id="UP000235145"/>
    </source>
</evidence>
<dbReference type="PROSITE" id="PS50878">
    <property type="entry name" value="RT_POL"/>
    <property type="match status" value="1"/>
</dbReference>
<accession>A0A9R1W018</accession>
<dbReference type="Proteomes" id="UP000235145">
    <property type="component" value="Unassembled WGS sequence"/>
</dbReference>
<keyword evidence="3" id="KW-1185">Reference proteome</keyword>
<dbReference type="SUPFAM" id="SSF56672">
    <property type="entry name" value="DNA/RNA polymerases"/>
    <property type="match status" value="1"/>
</dbReference>
<evidence type="ECO:0000313" key="2">
    <source>
        <dbReference type="EMBL" id="KAJ0214062.1"/>
    </source>
</evidence>
<sequence length="445" mass="50131">MSQETRDMLEAEIGVEEIKLAVSSCGSDKAPGPDGFTFKFFKTYWDLVKDDIVEFVKYFETLGKFSNGCNSSFISLAAKVKDPLSLKDYRPINLIGALYKIIAKILANRMRKHIGGCINEVQSAFLEGRNILEGPLIVNELVSWTQKTGRKMLLFKADFNKAFDSVNWEYLDSIMMQMNFSEKWRRWIAGCLESSKASVLVNGSPTKDFDMSKGVRQGDPMSPFLFIIAMEGLHVMMSSAVERGLFDGMKIPNSNVNISHLFYADDALFIGHWSQRNIANLARILRCFHMVSGLKVNFNKSRVYSIGGEPSEVSEWASPLGCEPSALPFTYLGVPVGDNMNRKNAWNPIIDKFKSKLSTWKSKTLSFGGRVTLAKAVLGNLPTYYLSLFAAPIGVIKDLEKIQRQFIWGGMENKSSILELTREKRIGRRIVPKLNYSNRIQGQNK</sequence>
<dbReference type="Pfam" id="PF00078">
    <property type="entry name" value="RVT_1"/>
    <property type="match status" value="1"/>
</dbReference>
<dbReference type="AlphaFoldDB" id="A0A9R1W018"/>
<reference evidence="2 3" key="1">
    <citation type="journal article" date="2017" name="Nat. Commun.">
        <title>Genome assembly with in vitro proximity ligation data and whole-genome triplication in lettuce.</title>
        <authorList>
            <person name="Reyes-Chin-Wo S."/>
            <person name="Wang Z."/>
            <person name="Yang X."/>
            <person name="Kozik A."/>
            <person name="Arikit S."/>
            <person name="Song C."/>
            <person name="Xia L."/>
            <person name="Froenicke L."/>
            <person name="Lavelle D.O."/>
            <person name="Truco M.J."/>
            <person name="Xia R."/>
            <person name="Zhu S."/>
            <person name="Xu C."/>
            <person name="Xu H."/>
            <person name="Xu X."/>
            <person name="Cox K."/>
            <person name="Korf I."/>
            <person name="Meyers B.C."/>
            <person name="Michelmore R.W."/>
        </authorList>
    </citation>
    <scope>NUCLEOTIDE SEQUENCE [LARGE SCALE GENOMIC DNA]</scope>
    <source>
        <strain evidence="3">cv. Salinas</strain>
        <tissue evidence="2">Seedlings</tissue>
    </source>
</reference>
<feature type="domain" description="Reverse transcriptase" evidence="1">
    <location>
        <begin position="1"/>
        <end position="336"/>
    </location>
</feature>
<dbReference type="CDD" id="cd01650">
    <property type="entry name" value="RT_nLTR_like"/>
    <property type="match status" value="1"/>
</dbReference>
<name>A0A9R1W018_LACSA</name>
<dbReference type="PANTHER" id="PTHR33116">
    <property type="entry name" value="REVERSE TRANSCRIPTASE ZINC-BINDING DOMAIN-CONTAINING PROTEIN-RELATED-RELATED"/>
    <property type="match status" value="1"/>
</dbReference>
<comment type="caution">
    <text evidence="2">The sequence shown here is derived from an EMBL/GenBank/DDBJ whole genome shotgun (WGS) entry which is preliminary data.</text>
</comment>